<dbReference type="GO" id="GO:0005524">
    <property type="term" value="F:ATP binding"/>
    <property type="evidence" value="ECO:0007669"/>
    <property type="project" value="UniProtKB-UniRule"/>
</dbReference>
<feature type="region of interest" description="Disordered" evidence="4">
    <location>
        <begin position="434"/>
        <end position="456"/>
    </location>
</feature>
<dbReference type="InterPro" id="IPR011009">
    <property type="entry name" value="Kinase-like_dom_sf"/>
</dbReference>
<dbReference type="VEuPathDB" id="FungiDB:CTRG_05553"/>
<dbReference type="InterPro" id="IPR008271">
    <property type="entry name" value="Ser/Thr_kinase_AS"/>
</dbReference>
<dbReference type="Pfam" id="PF00069">
    <property type="entry name" value="Pkinase"/>
    <property type="match status" value="1"/>
</dbReference>
<dbReference type="KEGG" id="ctp:CTRG_05553"/>
<proteinExistence type="predicted"/>
<evidence type="ECO:0000256" key="4">
    <source>
        <dbReference type="SAM" id="MobiDB-lite"/>
    </source>
</evidence>
<dbReference type="eggNOG" id="KOG0586">
    <property type="taxonomic scope" value="Eukaryota"/>
</dbReference>
<gene>
    <name evidence="6" type="ORF">CTRG_05553</name>
</gene>
<feature type="region of interest" description="Disordered" evidence="4">
    <location>
        <begin position="16"/>
        <end position="39"/>
    </location>
</feature>
<dbReference type="GO" id="GO:0010506">
    <property type="term" value="P:regulation of autophagy"/>
    <property type="evidence" value="ECO:0007669"/>
    <property type="project" value="InterPro"/>
</dbReference>
<keyword evidence="2 3" id="KW-0067">ATP-binding</keyword>
<evidence type="ECO:0000256" key="1">
    <source>
        <dbReference type="ARBA" id="ARBA00022741"/>
    </source>
</evidence>
<feature type="compositionally biased region" description="Low complexity" evidence="4">
    <location>
        <begin position="437"/>
        <end position="451"/>
    </location>
</feature>
<feature type="compositionally biased region" description="Low complexity" evidence="4">
    <location>
        <begin position="172"/>
        <end position="193"/>
    </location>
</feature>
<feature type="domain" description="Protein kinase" evidence="5">
    <location>
        <begin position="213"/>
        <end position="525"/>
    </location>
</feature>
<feature type="region of interest" description="Disordered" evidence="4">
    <location>
        <begin position="112"/>
        <end position="195"/>
    </location>
</feature>
<evidence type="ECO:0000256" key="3">
    <source>
        <dbReference type="PROSITE-ProRule" id="PRU10141"/>
    </source>
</evidence>
<dbReference type="GeneID" id="8300687"/>
<dbReference type="Gene3D" id="1.10.510.10">
    <property type="entry name" value="Transferase(Phosphotransferase) domain 1"/>
    <property type="match status" value="1"/>
</dbReference>
<dbReference type="GO" id="GO:0030447">
    <property type="term" value="P:filamentous growth"/>
    <property type="evidence" value="ECO:0007669"/>
    <property type="project" value="UniProtKB-ARBA"/>
</dbReference>
<evidence type="ECO:0000313" key="6">
    <source>
        <dbReference type="EMBL" id="EER31101.1"/>
    </source>
</evidence>
<name>C5MHJ9_CANTT</name>
<dbReference type="PROSITE" id="PS00108">
    <property type="entry name" value="PROTEIN_KINASE_ST"/>
    <property type="match status" value="1"/>
</dbReference>
<dbReference type="Proteomes" id="UP000002037">
    <property type="component" value="Unassembled WGS sequence"/>
</dbReference>
<evidence type="ECO:0000256" key="2">
    <source>
        <dbReference type="ARBA" id="ARBA00022840"/>
    </source>
</evidence>
<dbReference type="InterPro" id="IPR017441">
    <property type="entry name" value="Protein_kinase_ATP_BS"/>
</dbReference>
<dbReference type="PROSITE" id="PS00107">
    <property type="entry name" value="PROTEIN_KINASE_ATP"/>
    <property type="match status" value="1"/>
</dbReference>
<protein>
    <recommendedName>
        <fullName evidence="5">Protein kinase domain-containing protein</fullName>
    </recommendedName>
</protein>
<dbReference type="SMART" id="SM00220">
    <property type="entry name" value="S_TKc"/>
    <property type="match status" value="1"/>
</dbReference>
<accession>C5MHJ9</accession>
<reference evidence="6 7" key="1">
    <citation type="journal article" date="2009" name="Nature">
        <title>Evolution of pathogenicity and sexual reproduction in eight Candida genomes.</title>
        <authorList>
            <person name="Butler G."/>
            <person name="Rasmussen M.D."/>
            <person name="Lin M.F."/>
            <person name="Santos M.A."/>
            <person name="Sakthikumar S."/>
            <person name="Munro C.A."/>
            <person name="Rheinbay E."/>
            <person name="Grabherr M."/>
            <person name="Forche A."/>
            <person name="Reedy J.L."/>
            <person name="Agrafioti I."/>
            <person name="Arnaud M.B."/>
            <person name="Bates S."/>
            <person name="Brown A.J."/>
            <person name="Brunke S."/>
            <person name="Costanzo M.C."/>
            <person name="Fitzpatrick D.A."/>
            <person name="de Groot P.W."/>
            <person name="Harris D."/>
            <person name="Hoyer L.L."/>
            <person name="Hube B."/>
            <person name="Klis F.M."/>
            <person name="Kodira C."/>
            <person name="Lennard N."/>
            <person name="Logue M.E."/>
            <person name="Martin R."/>
            <person name="Neiman A.M."/>
            <person name="Nikolaou E."/>
            <person name="Quail M.A."/>
            <person name="Quinn J."/>
            <person name="Santos M.C."/>
            <person name="Schmitzberger F.F."/>
            <person name="Sherlock G."/>
            <person name="Shah P."/>
            <person name="Silverstein K.A."/>
            <person name="Skrzypek M.S."/>
            <person name="Soll D."/>
            <person name="Staggs R."/>
            <person name="Stansfield I."/>
            <person name="Stumpf M.P."/>
            <person name="Sudbery P.E."/>
            <person name="Srikantha T."/>
            <person name="Zeng Q."/>
            <person name="Berman J."/>
            <person name="Berriman M."/>
            <person name="Heitman J."/>
            <person name="Gow N.A."/>
            <person name="Lorenz M.C."/>
            <person name="Birren B.W."/>
            <person name="Kellis M."/>
            <person name="Cuomo C.A."/>
        </authorList>
    </citation>
    <scope>NUCLEOTIDE SEQUENCE [LARGE SCALE GENOMIC DNA]</scope>
    <source>
        <strain evidence="7">ATCC MYA-3404 / T1</strain>
    </source>
</reference>
<keyword evidence="7" id="KW-1185">Reference proteome</keyword>
<sequence length="536" mass="60712">MSHPNLKIQIPNHHINNQQQQQQQQHHHHHHQISQPDNIDDFKTSVLRRNSMRNLGEPISIPTPTNPLNTSSALLNPNPDGTTLSLSTSGSISNAIPIEKLTQLPTPIIKSKPSFTTHNNNLNNNSFYTHEQSSYHSNSHLSSSLERPRITSEFRPITRAQSLKTPRKRIVSDSITLPSSSSESSSAVAPSSSEGKEISIDLQDIIIRGKPLKSIEGVIGNGNFSTVFLGRTIEDEMVAIKVISTPDEFISREIDILKRLNHPSIIKMLDYSLNNNDEQGHIIFNYCQGGSLLHFLVDQNFEFLQNPLILWRYLKCIIAEMIISVGYLHSNNIIHRDLKLENILLTHSPEDVLHHLQNHDNNFPFPLINLSDFGLSRVLADPDELLTTRCGSTDYVAPEVIMGLNYSGFLSDSWSLGVCIYSMLENRLPFDPAPTNSAGSTTGSSPKGSPTVMKRRRSRNNTGYRIAMIDWEWYKLEENLKDDSIDDEIKTIWLQLKSIVESVLVRKEKRISILEMLQKEEFKWIKDCVPDFIFNA</sequence>
<dbReference type="PANTHER" id="PTHR24348">
    <property type="entry name" value="SERINE/THREONINE-PROTEIN KINASE UNC-51-RELATED"/>
    <property type="match status" value="1"/>
</dbReference>
<evidence type="ECO:0000259" key="5">
    <source>
        <dbReference type="PROSITE" id="PS50011"/>
    </source>
</evidence>
<dbReference type="InterPro" id="IPR045269">
    <property type="entry name" value="Atg1-like"/>
</dbReference>
<feature type="compositionally biased region" description="Low complexity" evidence="4">
    <location>
        <begin position="134"/>
        <end position="145"/>
    </location>
</feature>
<keyword evidence="1 3" id="KW-0547">Nucleotide-binding</keyword>
<dbReference type="InterPro" id="IPR000719">
    <property type="entry name" value="Prot_kinase_dom"/>
</dbReference>
<feature type="binding site" evidence="3">
    <location>
        <position position="241"/>
    </location>
    <ligand>
        <name>ATP</name>
        <dbReference type="ChEBI" id="CHEBI:30616"/>
    </ligand>
</feature>
<dbReference type="AlphaFoldDB" id="C5MHJ9"/>
<dbReference type="GO" id="GO:0005737">
    <property type="term" value="C:cytoplasm"/>
    <property type="evidence" value="ECO:0007669"/>
    <property type="project" value="TreeGrafter"/>
</dbReference>
<dbReference type="SUPFAM" id="SSF56112">
    <property type="entry name" value="Protein kinase-like (PK-like)"/>
    <property type="match status" value="1"/>
</dbReference>
<organism evidence="6 7">
    <name type="scientific">Candida tropicalis (strain ATCC MYA-3404 / T1)</name>
    <name type="common">Yeast</name>
    <dbReference type="NCBI Taxonomy" id="294747"/>
    <lineage>
        <taxon>Eukaryota</taxon>
        <taxon>Fungi</taxon>
        <taxon>Dikarya</taxon>
        <taxon>Ascomycota</taxon>
        <taxon>Saccharomycotina</taxon>
        <taxon>Pichiomycetes</taxon>
        <taxon>Debaryomycetaceae</taxon>
        <taxon>Candida/Lodderomyces clade</taxon>
        <taxon>Candida</taxon>
    </lineage>
</organism>
<dbReference type="OrthoDB" id="410920at2759"/>
<dbReference type="STRING" id="294747.C5MHJ9"/>
<dbReference type="EMBL" id="GG692402">
    <property type="protein sequence ID" value="EER31101.1"/>
    <property type="molecule type" value="Genomic_DNA"/>
</dbReference>
<evidence type="ECO:0000313" key="7">
    <source>
        <dbReference type="Proteomes" id="UP000002037"/>
    </source>
</evidence>
<dbReference type="HOGENOM" id="CLU_025793_0_0_1"/>
<dbReference type="RefSeq" id="XP_002551255.1">
    <property type="nucleotide sequence ID" value="XM_002551209.1"/>
</dbReference>
<dbReference type="GO" id="GO:0004674">
    <property type="term" value="F:protein serine/threonine kinase activity"/>
    <property type="evidence" value="ECO:0007669"/>
    <property type="project" value="InterPro"/>
</dbReference>
<dbReference type="PROSITE" id="PS50011">
    <property type="entry name" value="PROTEIN_KINASE_DOM"/>
    <property type="match status" value="1"/>
</dbReference>